<accession>A0A502IN96</accession>
<dbReference type="GO" id="GO:0051920">
    <property type="term" value="F:peroxiredoxin activity"/>
    <property type="evidence" value="ECO:0007669"/>
    <property type="project" value="InterPro"/>
</dbReference>
<dbReference type="InterPro" id="IPR003779">
    <property type="entry name" value="CMD-like"/>
</dbReference>
<dbReference type="Proteomes" id="UP000319432">
    <property type="component" value="Chromosome"/>
</dbReference>
<dbReference type="SUPFAM" id="SSF69118">
    <property type="entry name" value="AhpD-like"/>
    <property type="match status" value="1"/>
</dbReference>
<dbReference type="NCBIfam" id="TIGR00778">
    <property type="entry name" value="ahpD_dom"/>
    <property type="match status" value="1"/>
</dbReference>
<reference evidence="2 3" key="1">
    <citation type="submission" date="2018-11" db="EMBL/GenBank/DDBJ databases">
        <title>Phylogenetic determinants of toxin gene distribution in genomes of Brevibacillus laterosporus.</title>
        <authorList>
            <person name="Glare T.R."/>
            <person name="Durrant A."/>
            <person name="Berry C."/>
            <person name="Palma L."/>
            <person name="Ormskirk M."/>
            <person name="Cox M.O."/>
        </authorList>
    </citation>
    <scope>NUCLEOTIDE SEQUENCE [LARGE SCALE GENOMIC DNA]</scope>
    <source>
        <strain evidence="2 3">1821L</strain>
    </source>
</reference>
<protein>
    <submittedName>
        <fullName evidence="2">Carboxymuconolactone decarboxylase family protein</fullName>
    </submittedName>
</protein>
<feature type="domain" description="Carboxymuconolactone decarboxylase-like" evidence="1">
    <location>
        <begin position="22"/>
        <end position="103"/>
    </location>
</feature>
<dbReference type="EMBL" id="CP033464">
    <property type="protein sequence ID" value="QDX93348.1"/>
    <property type="molecule type" value="Genomic_DNA"/>
</dbReference>
<dbReference type="Pfam" id="PF02627">
    <property type="entry name" value="CMD"/>
    <property type="match status" value="1"/>
</dbReference>
<proteinExistence type="predicted"/>
<dbReference type="InterPro" id="IPR029032">
    <property type="entry name" value="AhpD-like"/>
</dbReference>
<dbReference type="OrthoDB" id="1683318at2"/>
<organism evidence="2 3">
    <name type="scientific">Brevibacillus laterosporus</name>
    <name type="common">Bacillus laterosporus</name>
    <dbReference type="NCBI Taxonomy" id="1465"/>
    <lineage>
        <taxon>Bacteria</taxon>
        <taxon>Bacillati</taxon>
        <taxon>Bacillota</taxon>
        <taxon>Bacilli</taxon>
        <taxon>Bacillales</taxon>
        <taxon>Paenibacillaceae</taxon>
        <taxon>Brevibacillus</taxon>
    </lineage>
</organism>
<dbReference type="AlphaFoldDB" id="A0A502IN96"/>
<dbReference type="Gene3D" id="1.20.1290.10">
    <property type="entry name" value="AhpD-like"/>
    <property type="match status" value="1"/>
</dbReference>
<sequence>MAEHLLAEQYREGLQSFGQMMPNVLQAYNQFTSACFAPGVMDSKQKHLMALGISLYTGNEHCIVYHMEAALAEGASQQEIAETVGVAGAYGGGTTFSHGVILVTEVLEEKSQIQ</sequence>
<dbReference type="PANTHER" id="PTHR33930">
    <property type="entry name" value="ALKYL HYDROPEROXIDE REDUCTASE AHPD"/>
    <property type="match status" value="1"/>
</dbReference>
<dbReference type="InterPro" id="IPR004675">
    <property type="entry name" value="AhpD_core"/>
</dbReference>
<dbReference type="PANTHER" id="PTHR33930:SF2">
    <property type="entry name" value="BLR3452 PROTEIN"/>
    <property type="match status" value="1"/>
</dbReference>
<evidence type="ECO:0000259" key="1">
    <source>
        <dbReference type="Pfam" id="PF02627"/>
    </source>
</evidence>
<evidence type="ECO:0000313" key="2">
    <source>
        <dbReference type="EMBL" id="QDX93348.1"/>
    </source>
</evidence>
<keyword evidence="3" id="KW-1185">Reference proteome</keyword>
<gene>
    <name evidence="2" type="ORF">EEL30_14210</name>
</gene>
<name>A0A502IN96_BRELA</name>
<evidence type="ECO:0000313" key="3">
    <source>
        <dbReference type="Proteomes" id="UP000319432"/>
    </source>
</evidence>